<evidence type="ECO:0000256" key="4">
    <source>
        <dbReference type="ARBA" id="ARBA00023136"/>
    </source>
</evidence>
<dbReference type="EMBL" id="JBAMIC010000021">
    <property type="protein sequence ID" value="KAK7092849.1"/>
    <property type="molecule type" value="Genomic_DNA"/>
</dbReference>
<evidence type="ECO:0000313" key="8">
    <source>
        <dbReference type="Proteomes" id="UP001374579"/>
    </source>
</evidence>
<keyword evidence="2 6" id="KW-0812">Transmembrane</keyword>
<dbReference type="InterPro" id="IPR006214">
    <property type="entry name" value="Bax_inhibitor_1-related"/>
</dbReference>
<proteinExistence type="predicted"/>
<feature type="transmembrane region" description="Helical" evidence="6">
    <location>
        <begin position="269"/>
        <end position="288"/>
    </location>
</feature>
<organism evidence="7 8">
    <name type="scientific">Littorina saxatilis</name>
    <dbReference type="NCBI Taxonomy" id="31220"/>
    <lineage>
        <taxon>Eukaryota</taxon>
        <taxon>Metazoa</taxon>
        <taxon>Spiralia</taxon>
        <taxon>Lophotrochozoa</taxon>
        <taxon>Mollusca</taxon>
        <taxon>Gastropoda</taxon>
        <taxon>Caenogastropoda</taxon>
        <taxon>Littorinimorpha</taxon>
        <taxon>Littorinoidea</taxon>
        <taxon>Littorinidae</taxon>
        <taxon>Littorina</taxon>
    </lineage>
</organism>
<evidence type="ECO:0000256" key="3">
    <source>
        <dbReference type="ARBA" id="ARBA00022989"/>
    </source>
</evidence>
<name>A0AAN9ATQ9_9CAEN</name>
<feature type="transmembrane region" description="Helical" evidence="6">
    <location>
        <begin position="324"/>
        <end position="344"/>
    </location>
</feature>
<comment type="caution">
    <text evidence="7">The sequence shown here is derived from an EMBL/GenBank/DDBJ whole genome shotgun (WGS) entry which is preliminary data.</text>
</comment>
<dbReference type="Proteomes" id="UP001374579">
    <property type="component" value="Unassembled WGS sequence"/>
</dbReference>
<feature type="transmembrane region" description="Helical" evidence="6">
    <location>
        <begin position="294"/>
        <end position="312"/>
    </location>
</feature>
<feature type="region of interest" description="Disordered" evidence="5">
    <location>
        <begin position="21"/>
        <end position="68"/>
    </location>
</feature>
<dbReference type="AlphaFoldDB" id="A0AAN9ATQ9"/>
<dbReference type="PANTHER" id="PTHR23291">
    <property type="entry name" value="BAX INHIBITOR-RELATED"/>
    <property type="match status" value="1"/>
</dbReference>
<comment type="subcellular location">
    <subcellularLocation>
        <location evidence="1">Membrane</location>
        <topology evidence="1">Multi-pass membrane protein</topology>
    </subcellularLocation>
</comment>
<accession>A0AAN9ATQ9</accession>
<reference evidence="7 8" key="1">
    <citation type="submission" date="2024-02" db="EMBL/GenBank/DDBJ databases">
        <title>Chromosome-scale genome assembly of the rough periwinkle Littorina saxatilis.</title>
        <authorList>
            <person name="De Jode A."/>
            <person name="Faria R."/>
            <person name="Formenti G."/>
            <person name="Sims Y."/>
            <person name="Smith T.P."/>
            <person name="Tracey A."/>
            <person name="Wood J.M.D."/>
            <person name="Zagrodzka Z.B."/>
            <person name="Johannesson K."/>
            <person name="Butlin R.K."/>
            <person name="Leder E.H."/>
        </authorList>
    </citation>
    <scope>NUCLEOTIDE SEQUENCE [LARGE SCALE GENOMIC DNA]</scope>
    <source>
        <strain evidence="7">Snail1</strain>
        <tissue evidence="7">Muscle</tissue>
    </source>
</reference>
<feature type="transmembrane region" description="Helical" evidence="6">
    <location>
        <begin position="237"/>
        <end position="257"/>
    </location>
</feature>
<feature type="transmembrane region" description="Helical" evidence="6">
    <location>
        <begin position="204"/>
        <end position="225"/>
    </location>
</feature>
<dbReference type="Pfam" id="PF01027">
    <property type="entry name" value="Bax1-I"/>
    <property type="match status" value="1"/>
</dbReference>
<protein>
    <submittedName>
        <fullName evidence="7">Uncharacterized protein</fullName>
    </submittedName>
</protein>
<feature type="compositionally biased region" description="Pro residues" evidence="5">
    <location>
        <begin position="53"/>
        <end position="68"/>
    </location>
</feature>
<keyword evidence="3 6" id="KW-1133">Transmembrane helix</keyword>
<dbReference type="GO" id="GO:0016020">
    <property type="term" value="C:membrane"/>
    <property type="evidence" value="ECO:0007669"/>
    <property type="project" value="UniProtKB-SubCell"/>
</dbReference>
<evidence type="ECO:0000256" key="5">
    <source>
        <dbReference type="SAM" id="MobiDB-lite"/>
    </source>
</evidence>
<gene>
    <name evidence="7" type="ORF">V1264_008533</name>
</gene>
<sequence length="432" mass="47478">MTSLNNCVILFDHRNRAQGAEHETVNMNTTDNGYPPGGMPPPYSQYGPSPAHYSPPPQQPNPYFSPPPPTKRGLVSRVATGLSSFATEVIGQPVGTQRNDQPTGNVIHAGHPGPYAQNQYMGGPGTAYPATSSYPGTTYPITTAYVTAAPTTRGGTALVIGLTDTTEGNRRIYHNSSNIFTIVDMPTAIRFEAVNVRHDFVRKVYTILMVQMLIVFGIALPFFLNDDVKKYVHEHDTLVVAACASLAVTFFFGCICAENWKFAPGKYTCLVIVTANIAFLFAVLTGYYDSEVPLEMAASAFVVALVFFLMTYQEKLEFSHSSGLLLVLCVCVVMGAVSAVLASYVFTWEDRVWNSVWASIATLIICLSQAYNLGLMVCGERNAPITMDHEMYAAIKVYLNIVLLPLDSIFIVIEFSDYLFGWRRPRNTTGYI</sequence>
<feature type="transmembrane region" description="Helical" evidence="6">
    <location>
        <begin position="356"/>
        <end position="377"/>
    </location>
</feature>
<evidence type="ECO:0000256" key="1">
    <source>
        <dbReference type="ARBA" id="ARBA00004141"/>
    </source>
</evidence>
<dbReference type="PANTHER" id="PTHR23291:SF47">
    <property type="entry name" value="TRANSMEMBRANE BAX INHIBITOR MOTIF CONTAINING 7"/>
    <property type="match status" value="1"/>
</dbReference>
<keyword evidence="4 6" id="KW-0472">Membrane</keyword>
<feature type="transmembrane region" description="Helical" evidence="6">
    <location>
        <begin position="397"/>
        <end position="416"/>
    </location>
</feature>
<evidence type="ECO:0000256" key="2">
    <source>
        <dbReference type="ARBA" id="ARBA00022692"/>
    </source>
</evidence>
<keyword evidence="8" id="KW-1185">Reference proteome</keyword>
<evidence type="ECO:0000256" key="6">
    <source>
        <dbReference type="SAM" id="Phobius"/>
    </source>
</evidence>
<evidence type="ECO:0000313" key="7">
    <source>
        <dbReference type="EMBL" id="KAK7092849.1"/>
    </source>
</evidence>